<gene>
    <name evidence="2" type="ORF">IAA64_03390</name>
</gene>
<dbReference type="SUPFAM" id="SSF53850">
    <property type="entry name" value="Periplasmic binding protein-like II"/>
    <property type="match status" value="1"/>
</dbReference>
<name>A0A9D1P7D2_9FIRM</name>
<dbReference type="EMBL" id="DVOT01000059">
    <property type="protein sequence ID" value="HIV26989.1"/>
    <property type="molecule type" value="Genomic_DNA"/>
</dbReference>
<proteinExistence type="predicted"/>
<dbReference type="InterPro" id="IPR006059">
    <property type="entry name" value="SBP"/>
</dbReference>
<evidence type="ECO:0000313" key="3">
    <source>
        <dbReference type="Proteomes" id="UP000886884"/>
    </source>
</evidence>
<evidence type="ECO:0000256" key="1">
    <source>
        <dbReference type="SAM" id="SignalP"/>
    </source>
</evidence>
<organism evidence="2 3">
    <name type="scientific">Candidatus Ornithocaccomicrobium faecavium</name>
    <dbReference type="NCBI Taxonomy" id="2840890"/>
    <lineage>
        <taxon>Bacteria</taxon>
        <taxon>Bacillati</taxon>
        <taxon>Bacillota</taxon>
        <taxon>Clostridia</taxon>
        <taxon>Candidatus Ornithocaccomicrobium</taxon>
    </lineage>
</organism>
<dbReference type="Gene3D" id="3.40.190.10">
    <property type="entry name" value="Periplasmic binding protein-like II"/>
    <property type="match status" value="2"/>
</dbReference>
<comment type="caution">
    <text evidence="2">The sequence shown here is derived from an EMBL/GenBank/DDBJ whole genome shotgun (WGS) entry which is preliminary data.</text>
</comment>
<dbReference type="Pfam" id="PF13416">
    <property type="entry name" value="SBP_bac_8"/>
    <property type="match status" value="1"/>
</dbReference>
<sequence length="427" mass="47190">MKRILPLMLVLALLCTSAVAFAESEEPVTLRVYWWGSQTRHDLTMAAIEKFEEKYPNITVEAEFTSWDGYWSKLATQVAGNLLPDVIQMDYQYLNQYATSGVLADLGPYYESGAIDVSNVDESVLASGQVNGVNYALSTGTNALATFYRQDVLDEAGLEMPMEPTLESFAELAAQVYEATGRTQDTLVGKDALRNLLRAYGLDLFNLEGDGLGFDDPQYLVRTWQDRLDAVEAGWCLDVGETSATTAFDAMVSDNWASWHWTNELQAYQDGSGCDLSLACWPVPEDGTIPPLYFKPSMFWSIAETSEVKDAAAQFINFFTNDTDCFDIVGIDRAMPISSVVLEYITPTLDETSQKIAAYLNYLTENGLTSTIMPPDPVASGEVEALMGEYFEAVQYGQVDDLTAWAQQFMDEANALLLEGAQSVEAE</sequence>
<accession>A0A9D1P7D2</accession>
<dbReference type="Proteomes" id="UP000886884">
    <property type="component" value="Unassembled WGS sequence"/>
</dbReference>
<feature type="signal peptide" evidence="1">
    <location>
        <begin position="1"/>
        <end position="22"/>
    </location>
</feature>
<dbReference type="AlphaFoldDB" id="A0A9D1P7D2"/>
<reference evidence="2" key="1">
    <citation type="submission" date="2020-10" db="EMBL/GenBank/DDBJ databases">
        <authorList>
            <person name="Gilroy R."/>
        </authorList>
    </citation>
    <scope>NUCLEOTIDE SEQUENCE</scope>
    <source>
        <strain evidence="2">CHK183-6373</strain>
    </source>
</reference>
<keyword evidence="1" id="KW-0732">Signal</keyword>
<reference evidence="2" key="2">
    <citation type="journal article" date="2021" name="PeerJ">
        <title>Extensive microbial diversity within the chicken gut microbiome revealed by metagenomics and culture.</title>
        <authorList>
            <person name="Gilroy R."/>
            <person name="Ravi A."/>
            <person name="Getino M."/>
            <person name="Pursley I."/>
            <person name="Horton D.L."/>
            <person name="Alikhan N.F."/>
            <person name="Baker D."/>
            <person name="Gharbi K."/>
            <person name="Hall N."/>
            <person name="Watson M."/>
            <person name="Adriaenssens E.M."/>
            <person name="Foster-Nyarko E."/>
            <person name="Jarju S."/>
            <person name="Secka A."/>
            <person name="Antonio M."/>
            <person name="Oren A."/>
            <person name="Chaudhuri R.R."/>
            <person name="La Ragione R."/>
            <person name="Hildebrand F."/>
            <person name="Pallen M.J."/>
        </authorList>
    </citation>
    <scope>NUCLEOTIDE SEQUENCE</scope>
    <source>
        <strain evidence="2">CHK183-6373</strain>
    </source>
</reference>
<feature type="chain" id="PRO_5038767022" evidence="1">
    <location>
        <begin position="23"/>
        <end position="427"/>
    </location>
</feature>
<protein>
    <submittedName>
        <fullName evidence="2">Extracellular solute-binding protein</fullName>
    </submittedName>
</protein>
<dbReference type="PANTHER" id="PTHR43649">
    <property type="entry name" value="ARABINOSE-BINDING PROTEIN-RELATED"/>
    <property type="match status" value="1"/>
</dbReference>
<dbReference type="InterPro" id="IPR050490">
    <property type="entry name" value="Bact_solute-bd_prot1"/>
</dbReference>
<evidence type="ECO:0000313" key="2">
    <source>
        <dbReference type="EMBL" id="HIV26989.1"/>
    </source>
</evidence>
<dbReference type="PANTHER" id="PTHR43649:SF11">
    <property type="entry name" value="ABC TRANSPORTER SUBSTRATE-BINDING PROTEIN YESO-RELATED"/>
    <property type="match status" value="1"/>
</dbReference>